<dbReference type="Gene3D" id="3.40.50.1820">
    <property type="entry name" value="alpha/beta hydrolase"/>
    <property type="match status" value="1"/>
</dbReference>
<dbReference type="AlphaFoldDB" id="A0A6J4NW63"/>
<dbReference type="SUPFAM" id="SSF53474">
    <property type="entry name" value="alpha/beta-Hydrolases"/>
    <property type="match status" value="1"/>
</dbReference>
<protein>
    <submittedName>
        <fullName evidence="3">Beta-ketoadipate enol-lactone hydrolase</fullName>
        <ecNumber evidence="3">3.1.1.24</ecNumber>
    </submittedName>
</protein>
<gene>
    <name evidence="3" type="ORF">AVDCRST_MAG55-463</name>
</gene>
<name>A0A6J4NW63_9ACTN</name>
<dbReference type="EC" id="3.1.1.24" evidence="3"/>
<feature type="region of interest" description="Disordered" evidence="1">
    <location>
        <begin position="170"/>
        <end position="193"/>
    </location>
</feature>
<dbReference type="Pfam" id="PF00561">
    <property type="entry name" value="Abhydrolase_1"/>
    <property type="match status" value="1"/>
</dbReference>
<evidence type="ECO:0000313" key="3">
    <source>
        <dbReference type="EMBL" id="CAA9397352.1"/>
    </source>
</evidence>
<dbReference type="InterPro" id="IPR000073">
    <property type="entry name" value="AB_hydrolase_1"/>
</dbReference>
<dbReference type="InterPro" id="IPR050471">
    <property type="entry name" value="AB_hydrolase"/>
</dbReference>
<dbReference type="GO" id="GO:0004806">
    <property type="term" value="F:triacylglycerol lipase activity"/>
    <property type="evidence" value="ECO:0007669"/>
    <property type="project" value="TreeGrafter"/>
</dbReference>
<accession>A0A6J4NW63</accession>
<evidence type="ECO:0000256" key="1">
    <source>
        <dbReference type="SAM" id="MobiDB-lite"/>
    </source>
</evidence>
<sequence length="193" mass="20262">MITQGAADLNCLLEGHEDRRVLVPPNSFGTPLEMRDEQAPALGERFRLLHCDTRGRGASPAPPGPYAIDDLGWDVLSLLDRIGVESAPLSAASIGGMTGMWLAGEAPERIERLVLLCTSAPSRPQGALGRAPPDGQDQGTGALVDGAIERWFTPAFCSENPEAVEQIARALRATPRATPGAARPSGRSTSATG</sequence>
<feature type="domain" description="AB hydrolase-1" evidence="2">
    <location>
        <begin position="37"/>
        <end position="121"/>
    </location>
</feature>
<organism evidence="3">
    <name type="scientific">uncultured Rubrobacteraceae bacterium</name>
    <dbReference type="NCBI Taxonomy" id="349277"/>
    <lineage>
        <taxon>Bacteria</taxon>
        <taxon>Bacillati</taxon>
        <taxon>Actinomycetota</taxon>
        <taxon>Rubrobacteria</taxon>
        <taxon>Rubrobacterales</taxon>
        <taxon>Rubrobacteraceae</taxon>
        <taxon>environmental samples</taxon>
    </lineage>
</organism>
<dbReference type="GO" id="GO:0047570">
    <property type="term" value="F:3-oxoadipate enol-lactonase activity"/>
    <property type="evidence" value="ECO:0007669"/>
    <property type="project" value="UniProtKB-EC"/>
</dbReference>
<proteinExistence type="predicted"/>
<dbReference type="PANTHER" id="PTHR43433">
    <property type="entry name" value="HYDROLASE, ALPHA/BETA FOLD FAMILY PROTEIN"/>
    <property type="match status" value="1"/>
</dbReference>
<keyword evidence="3" id="KW-0378">Hydrolase</keyword>
<evidence type="ECO:0000259" key="2">
    <source>
        <dbReference type="Pfam" id="PF00561"/>
    </source>
</evidence>
<reference evidence="3" key="1">
    <citation type="submission" date="2020-02" db="EMBL/GenBank/DDBJ databases">
        <authorList>
            <person name="Meier V. D."/>
        </authorList>
    </citation>
    <scope>NUCLEOTIDE SEQUENCE</scope>
    <source>
        <strain evidence="3">AVDCRST_MAG55</strain>
    </source>
</reference>
<dbReference type="GO" id="GO:0046503">
    <property type="term" value="P:glycerolipid catabolic process"/>
    <property type="evidence" value="ECO:0007669"/>
    <property type="project" value="TreeGrafter"/>
</dbReference>
<dbReference type="InterPro" id="IPR029058">
    <property type="entry name" value="AB_hydrolase_fold"/>
</dbReference>
<feature type="compositionally biased region" description="Low complexity" evidence="1">
    <location>
        <begin position="170"/>
        <end position="187"/>
    </location>
</feature>
<dbReference type="PANTHER" id="PTHR43433:SF5">
    <property type="entry name" value="AB HYDROLASE-1 DOMAIN-CONTAINING PROTEIN"/>
    <property type="match status" value="1"/>
</dbReference>
<dbReference type="EMBL" id="CADCUZ010000019">
    <property type="protein sequence ID" value="CAA9397352.1"/>
    <property type="molecule type" value="Genomic_DNA"/>
</dbReference>